<gene>
    <name evidence="1" type="ORF">PPL_11251</name>
</gene>
<name>D3BTZ1_HETP5</name>
<evidence type="ECO:0000313" key="1">
    <source>
        <dbReference type="EMBL" id="EFA75177.1"/>
    </source>
</evidence>
<dbReference type="GeneID" id="31366719"/>
<sequence>MNKTDNLSEKIPLNVNCIRLLNCELVIATDNCPKTLPGSLPNTLEKITIYNRLNEYALPSSVRTMYFNCDEQQFIPRLFLTLALRNIFIDDFILNNMKDPSTQQYVKK</sequence>
<evidence type="ECO:0000313" key="2">
    <source>
        <dbReference type="Proteomes" id="UP000001396"/>
    </source>
</evidence>
<comment type="caution">
    <text evidence="1">The sequence shown here is derived from an EMBL/GenBank/DDBJ whole genome shotgun (WGS) entry which is preliminary data.</text>
</comment>
<dbReference type="InParanoid" id="D3BTZ1"/>
<reference evidence="1 2" key="1">
    <citation type="journal article" date="2011" name="Genome Res.">
        <title>Phylogeny-wide analysis of social amoeba genomes highlights ancient origins for complex intercellular communication.</title>
        <authorList>
            <person name="Heidel A.J."/>
            <person name="Lawal H.M."/>
            <person name="Felder M."/>
            <person name="Schilde C."/>
            <person name="Helps N.R."/>
            <person name="Tunggal B."/>
            <person name="Rivero F."/>
            <person name="John U."/>
            <person name="Schleicher M."/>
            <person name="Eichinger L."/>
            <person name="Platzer M."/>
            <person name="Noegel A.A."/>
            <person name="Schaap P."/>
            <person name="Gloeckner G."/>
        </authorList>
    </citation>
    <scope>NUCLEOTIDE SEQUENCE [LARGE SCALE GENOMIC DNA]</scope>
    <source>
        <strain evidence="2">ATCC 26659 / Pp 5 / PN500</strain>
    </source>
</reference>
<accession>D3BTZ1</accession>
<dbReference type="Proteomes" id="UP000001396">
    <property type="component" value="Unassembled WGS sequence"/>
</dbReference>
<dbReference type="AlphaFoldDB" id="D3BTZ1"/>
<organism evidence="1 2">
    <name type="scientific">Heterostelium pallidum (strain ATCC 26659 / Pp 5 / PN500)</name>
    <name type="common">Cellular slime mold</name>
    <name type="synonym">Polysphondylium pallidum</name>
    <dbReference type="NCBI Taxonomy" id="670386"/>
    <lineage>
        <taxon>Eukaryota</taxon>
        <taxon>Amoebozoa</taxon>
        <taxon>Evosea</taxon>
        <taxon>Eumycetozoa</taxon>
        <taxon>Dictyostelia</taxon>
        <taxon>Acytosteliales</taxon>
        <taxon>Acytosteliaceae</taxon>
        <taxon>Heterostelium</taxon>
    </lineage>
</organism>
<proteinExistence type="predicted"/>
<keyword evidence="2" id="KW-1185">Reference proteome</keyword>
<dbReference type="EMBL" id="ADBJ01000056">
    <property type="protein sequence ID" value="EFA75177.1"/>
    <property type="molecule type" value="Genomic_DNA"/>
</dbReference>
<protein>
    <submittedName>
        <fullName evidence="1">Uncharacterized protein</fullName>
    </submittedName>
</protein>
<dbReference type="RefSeq" id="XP_020427311.1">
    <property type="nucleotide sequence ID" value="XM_020582008.1"/>
</dbReference>